<protein>
    <submittedName>
        <fullName evidence="2">Uncharacterized protein</fullName>
    </submittedName>
</protein>
<accession>A0A9N8HFJ3</accession>
<evidence type="ECO:0000313" key="3">
    <source>
        <dbReference type="Proteomes" id="UP001153069"/>
    </source>
</evidence>
<feature type="compositionally biased region" description="Polar residues" evidence="1">
    <location>
        <begin position="238"/>
        <end position="251"/>
    </location>
</feature>
<feature type="region of interest" description="Disordered" evidence="1">
    <location>
        <begin position="130"/>
        <end position="167"/>
    </location>
</feature>
<dbReference type="EMBL" id="CAICTM010000458">
    <property type="protein sequence ID" value="CAB9510912.1"/>
    <property type="molecule type" value="Genomic_DNA"/>
</dbReference>
<gene>
    <name evidence="2" type="ORF">SEMRO_459_G147250.1</name>
</gene>
<keyword evidence="3" id="KW-1185">Reference proteome</keyword>
<proteinExistence type="predicted"/>
<feature type="compositionally biased region" description="Acidic residues" evidence="1">
    <location>
        <begin position="146"/>
        <end position="159"/>
    </location>
</feature>
<feature type="compositionally biased region" description="Basic and acidic residues" evidence="1">
    <location>
        <begin position="88"/>
        <end position="106"/>
    </location>
</feature>
<dbReference type="AlphaFoldDB" id="A0A9N8HFJ3"/>
<dbReference type="Proteomes" id="UP001153069">
    <property type="component" value="Unassembled WGS sequence"/>
</dbReference>
<organism evidence="2 3">
    <name type="scientific">Seminavis robusta</name>
    <dbReference type="NCBI Taxonomy" id="568900"/>
    <lineage>
        <taxon>Eukaryota</taxon>
        <taxon>Sar</taxon>
        <taxon>Stramenopiles</taxon>
        <taxon>Ochrophyta</taxon>
        <taxon>Bacillariophyta</taxon>
        <taxon>Bacillariophyceae</taxon>
        <taxon>Bacillariophycidae</taxon>
        <taxon>Naviculales</taxon>
        <taxon>Naviculaceae</taxon>
        <taxon>Seminavis</taxon>
    </lineage>
</organism>
<feature type="region of interest" description="Disordered" evidence="1">
    <location>
        <begin position="77"/>
        <end position="106"/>
    </location>
</feature>
<name>A0A9N8HFJ3_9STRA</name>
<comment type="caution">
    <text evidence="2">The sequence shown here is derived from an EMBL/GenBank/DDBJ whole genome shotgun (WGS) entry which is preliminary data.</text>
</comment>
<reference evidence="2" key="1">
    <citation type="submission" date="2020-06" db="EMBL/GenBank/DDBJ databases">
        <authorList>
            <consortium name="Plant Systems Biology data submission"/>
        </authorList>
    </citation>
    <scope>NUCLEOTIDE SEQUENCE</scope>
    <source>
        <strain evidence="2">D6</strain>
    </source>
</reference>
<evidence type="ECO:0000256" key="1">
    <source>
        <dbReference type="SAM" id="MobiDB-lite"/>
    </source>
</evidence>
<evidence type="ECO:0000313" key="2">
    <source>
        <dbReference type="EMBL" id="CAB9510912.1"/>
    </source>
</evidence>
<feature type="region of interest" description="Disordered" evidence="1">
    <location>
        <begin position="223"/>
        <end position="253"/>
    </location>
</feature>
<sequence length="430" mass="46132">MSSKNHLEVSFSADINHVEIDESQRQSSVVVGGEVDSAEREDREPAEGNYLAWVGNHDDTDHSRLLAYTTRLVQSGATATEMADDEESCSHHDRDNEDKDNNLDPLRRHSSHHILTVWKQASGVVDIGEMGGTTLQDESKQGIDNEEHDESCSGDDEESFVSNSQSADSVDSAIEMEKSIMFGIAFWVLMQQAMKYASVLHGKCCNFLMKCIKKCCKRFNNDETEPKDGADLMDNGAENGNTNSTSRTTQQTGTATAVAVMASMGGASAAAGAAAGATTAAATSATAAGASAVAASATTVAAVATAAAITASLVSTVVRQQQATVPRVTINETSPLANHALFEPPPCALNGQMKMGYVELKFEDMDSSKIGPMQEELEILFRQVYNEITAMCLDPFQRIMFSANMTGFYSENITTFARMPPSSMEPATDV</sequence>
<feature type="region of interest" description="Disordered" evidence="1">
    <location>
        <begin position="18"/>
        <end position="44"/>
    </location>
</feature>